<gene>
    <name evidence="1" type="ORF">GSY69_12825</name>
</gene>
<organism evidence="1 2">
    <name type="scientific">Brevibacterium rongguiense</name>
    <dbReference type="NCBI Taxonomy" id="2695267"/>
    <lineage>
        <taxon>Bacteria</taxon>
        <taxon>Bacillati</taxon>
        <taxon>Actinomycetota</taxon>
        <taxon>Actinomycetes</taxon>
        <taxon>Micrococcales</taxon>
        <taxon>Brevibacteriaceae</taxon>
        <taxon>Brevibacterium</taxon>
    </lineage>
</organism>
<evidence type="ECO:0000313" key="1">
    <source>
        <dbReference type="EMBL" id="MYM20821.1"/>
    </source>
</evidence>
<comment type="caution">
    <text evidence="1">The sequence shown here is derived from an EMBL/GenBank/DDBJ whole genome shotgun (WGS) entry which is preliminary data.</text>
</comment>
<dbReference type="AlphaFoldDB" id="A0A6N9HAR5"/>
<dbReference type="InterPro" id="IPR038555">
    <property type="entry name" value="Zincin_1_sf"/>
</dbReference>
<dbReference type="SUPFAM" id="SSF55486">
    <property type="entry name" value="Metalloproteases ('zincins'), catalytic domain"/>
    <property type="match status" value="1"/>
</dbReference>
<accession>A0A6N9HAR5</accession>
<evidence type="ECO:0008006" key="3">
    <source>
        <dbReference type="Google" id="ProtNLM"/>
    </source>
</evidence>
<dbReference type="EMBL" id="WWEQ01000081">
    <property type="protein sequence ID" value="MYM20821.1"/>
    <property type="molecule type" value="Genomic_DNA"/>
</dbReference>
<reference evidence="1 2" key="1">
    <citation type="submission" date="2020-01" db="EMBL/GenBank/DDBJ databases">
        <authorList>
            <person name="Deng T."/>
        </authorList>
    </citation>
    <scope>NUCLEOTIDE SEQUENCE [LARGE SCALE GENOMIC DNA]</scope>
    <source>
        <strain evidence="1 2">5221</strain>
    </source>
</reference>
<proteinExistence type="predicted"/>
<dbReference type="RefSeq" id="WP_160954230.1">
    <property type="nucleotide sequence ID" value="NZ_WWEQ01000081.1"/>
</dbReference>
<sequence>MSSPRRRERHGRGLRSGLFGAQVPARRTRAHEFDAAAGLLMEQVRENAAGELDTVALATDLTPPASATAVELGRVYPAAPGRPATLLLCRMPILRRAEDREELIEVLADVIAEQAALLCGRSADELRPRL</sequence>
<dbReference type="Proteomes" id="UP000469215">
    <property type="component" value="Unassembled WGS sequence"/>
</dbReference>
<keyword evidence="2" id="KW-1185">Reference proteome</keyword>
<evidence type="ECO:0000313" key="2">
    <source>
        <dbReference type="Proteomes" id="UP000469215"/>
    </source>
</evidence>
<dbReference type="Gene3D" id="3.30.2010.20">
    <property type="match status" value="1"/>
</dbReference>
<name>A0A6N9HAR5_9MICO</name>
<protein>
    <recommendedName>
        <fullName evidence="3">Peptidase</fullName>
    </recommendedName>
</protein>